<keyword evidence="4 10" id="KW-0813">Transport</keyword>
<sequence>MAAQIRVLRRRIRSTQSIKKITRSQELIATSRIAKARARVDEARPYAEEMTRTLSELASNSALDHPLLVERETPRRAAVLIVTSDRGQCGGYNANVLKEAEQLQNLLRDQGKEPVVYVIGRKGVSYYRFRNRPVEASWTGFSEQPAYENAAEAARTLVAAFMAGADENTDPEDERTDDVQGVDELHLVYTSFKNMVTQTPQARRMAPMEVEYSGGVTSSADADVDAGASGNGSGEDSSRSSQSSSAGGSGEQDGPQALYEFEPDADTLFDALLPKYIGARLYAALLESAASESANRQRAMKAATDNANELIRTLTLEANQARQAQITQEISEIVGGVDALASAGSES</sequence>
<dbReference type="GO" id="GO:0042777">
    <property type="term" value="P:proton motive force-driven plasma membrane ATP synthesis"/>
    <property type="evidence" value="ECO:0007669"/>
    <property type="project" value="UniProtKB-UniRule"/>
</dbReference>
<comment type="similarity">
    <text evidence="3 10">Belongs to the ATPase gamma chain family.</text>
</comment>
<keyword evidence="9 10" id="KW-0066">ATP synthesis</keyword>
<dbReference type="Gene3D" id="3.40.1380.10">
    <property type="match status" value="1"/>
</dbReference>
<keyword evidence="7 10" id="KW-0472">Membrane</keyword>
<dbReference type="CDD" id="cd12151">
    <property type="entry name" value="F1-ATPase_gamma"/>
    <property type="match status" value="1"/>
</dbReference>
<dbReference type="EMBL" id="SMFZ01000002">
    <property type="protein sequence ID" value="TCK20725.1"/>
    <property type="molecule type" value="Genomic_DNA"/>
</dbReference>
<evidence type="ECO:0000256" key="5">
    <source>
        <dbReference type="ARBA" id="ARBA00022781"/>
    </source>
</evidence>
<dbReference type="OrthoDB" id="9812769at2"/>
<protein>
    <recommendedName>
        <fullName evidence="10">ATP synthase gamma chain</fullName>
    </recommendedName>
    <alternativeName>
        <fullName evidence="10">ATP synthase F1 sector gamma subunit</fullName>
    </alternativeName>
    <alternativeName>
        <fullName evidence="10">F-ATPase gamma subunit</fullName>
    </alternativeName>
</protein>
<evidence type="ECO:0000256" key="7">
    <source>
        <dbReference type="ARBA" id="ARBA00023136"/>
    </source>
</evidence>
<evidence type="ECO:0000256" key="9">
    <source>
        <dbReference type="ARBA" id="ARBA00023310"/>
    </source>
</evidence>
<evidence type="ECO:0000256" key="6">
    <source>
        <dbReference type="ARBA" id="ARBA00023065"/>
    </source>
</evidence>
<evidence type="ECO:0000256" key="4">
    <source>
        <dbReference type="ARBA" id="ARBA00022448"/>
    </source>
</evidence>
<evidence type="ECO:0000256" key="8">
    <source>
        <dbReference type="ARBA" id="ARBA00023196"/>
    </source>
</evidence>
<dbReference type="PANTHER" id="PTHR11693:SF22">
    <property type="entry name" value="ATP SYNTHASE SUBUNIT GAMMA, MITOCHONDRIAL"/>
    <property type="match status" value="1"/>
</dbReference>
<accession>A0A4R1HJP9</accession>
<feature type="region of interest" description="Disordered" evidence="11">
    <location>
        <begin position="213"/>
        <end position="257"/>
    </location>
</feature>
<evidence type="ECO:0000256" key="2">
    <source>
        <dbReference type="ARBA" id="ARBA00004170"/>
    </source>
</evidence>
<organism evidence="12 13">
    <name type="scientific">Pseudonocardia endophytica</name>
    <dbReference type="NCBI Taxonomy" id="401976"/>
    <lineage>
        <taxon>Bacteria</taxon>
        <taxon>Bacillati</taxon>
        <taxon>Actinomycetota</taxon>
        <taxon>Actinomycetes</taxon>
        <taxon>Pseudonocardiales</taxon>
        <taxon>Pseudonocardiaceae</taxon>
        <taxon>Pseudonocardia</taxon>
    </lineage>
</organism>
<keyword evidence="13" id="KW-1185">Reference proteome</keyword>
<dbReference type="NCBIfam" id="NF004145">
    <property type="entry name" value="PRK05621.1-2"/>
    <property type="match status" value="1"/>
</dbReference>
<dbReference type="NCBIfam" id="TIGR01146">
    <property type="entry name" value="ATPsyn_F1gamma"/>
    <property type="match status" value="1"/>
</dbReference>
<dbReference type="GO" id="GO:0045259">
    <property type="term" value="C:proton-transporting ATP synthase complex"/>
    <property type="evidence" value="ECO:0007669"/>
    <property type="project" value="UniProtKB-KW"/>
</dbReference>
<comment type="caution">
    <text evidence="12">The sequence shown here is derived from an EMBL/GenBank/DDBJ whole genome shotgun (WGS) entry which is preliminary data.</text>
</comment>
<name>A0A4R1HJP9_PSEEN</name>
<reference evidence="12 13" key="1">
    <citation type="submission" date="2019-03" db="EMBL/GenBank/DDBJ databases">
        <title>Sequencing the genomes of 1000 actinobacteria strains.</title>
        <authorList>
            <person name="Klenk H.-P."/>
        </authorList>
    </citation>
    <scope>NUCLEOTIDE SEQUENCE [LARGE SCALE GENOMIC DNA]</scope>
    <source>
        <strain evidence="12 13">DSM 44969</strain>
    </source>
</reference>
<gene>
    <name evidence="10" type="primary">atpG</name>
    <name evidence="12" type="ORF">EV378_4688</name>
</gene>
<dbReference type="AlphaFoldDB" id="A0A4R1HJP9"/>
<dbReference type="Pfam" id="PF00231">
    <property type="entry name" value="ATP-synt"/>
    <property type="match status" value="1"/>
</dbReference>
<dbReference type="GO" id="GO:0005886">
    <property type="term" value="C:plasma membrane"/>
    <property type="evidence" value="ECO:0007669"/>
    <property type="project" value="UniProtKB-SubCell"/>
</dbReference>
<proteinExistence type="inferred from homology"/>
<evidence type="ECO:0000256" key="10">
    <source>
        <dbReference type="HAMAP-Rule" id="MF_00815"/>
    </source>
</evidence>
<keyword evidence="10" id="KW-1003">Cell membrane</keyword>
<evidence type="ECO:0000313" key="12">
    <source>
        <dbReference type="EMBL" id="TCK20725.1"/>
    </source>
</evidence>
<dbReference type="Gene3D" id="1.10.287.80">
    <property type="entry name" value="ATP synthase, gamma subunit, helix hairpin domain"/>
    <property type="match status" value="2"/>
</dbReference>
<dbReference type="GO" id="GO:0005524">
    <property type="term" value="F:ATP binding"/>
    <property type="evidence" value="ECO:0007669"/>
    <property type="project" value="UniProtKB-UniRule"/>
</dbReference>
<evidence type="ECO:0000256" key="11">
    <source>
        <dbReference type="SAM" id="MobiDB-lite"/>
    </source>
</evidence>
<keyword evidence="5 10" id="KW-0375">Hydrogen ion transport</keyword>
<dbReference type="Proteomes" id="UP000295560">
    <property type="component" value="Unassembled WGS sequence"/>
</dbReference>
<dbReference type="PANTHER" id="PTHR11693">
    <property type="entry name" value="ATP SYNTHASE GAMMA CHAIN"/>
    <property type="match status" value="1"/>
</dbReference>
<comment type="subunit">
    <text evidence="10">F-type ATPases have 2 components, CF(1) - the catalytic core - and CF(0) - the membrane proton channel. CF(1) has five subunits: alpha(3), beta(3), gamma(1), delta(1), epsilon(1). CF(0) has three main subunits: a, b and c.</text>
</comment>
<comment type="function">
    <text evidence="1 10">Produces ATP from ADP in the presence of a proton gradient across the membrane. The gamma chain is believed to be important in regulating ATPase activity and the flow of protons through the CF(0) complex.</text>
</comment>
<evidence type="ECO:0000256" key="1">
    <source>
        <dbReference type="ARBA" id="ARBA00003456"/>
    </source>
</evidence>
<dbReference type="InterPro" id="IPR000131">
    <property type="entry name" value="ATP_synth_F1_gsu"/>
</dbReference>
<keyword evidence="6 10" id="KW-0406">Ion transport</keyword>
<evidence type="ECO:0000313" key="13">
    <source>
        <dbReference type="Proteomes" id="UP000295560"/>
    </source>
</evidence>
<dbReference type="SUPFAM" id="SSF52943">
    <property type="entry name" value="ATP synthase (F1-ATPase), gamma subunit"/>
    <property type="match status" value="1"/>
</dbReference>
<comment type="subcellular location">
    <subcellularLocation>
        <location evidence="10">Cell membrane</location>
        <topology evidence="10">Peripheral membrane protein</topology>
    </subcellularLocation>
    <subcellularLocation>
        <location evidence="2">Membrane</location>
        <topology evidence="2">Peripheral membrane protein</topology>
    </subcellularLocation>
</comment>
<dbReference type="InterPro" id="IPR035968">
    <property type="entry name" value="ATP_synth_F1_ATPase_gsu"/>
</dbReference>
<dbReference type="PRINTS" id="PR00126">
    <property type="entry name" value="ATPASEGAMMA"/>
</dbReference>
<keyword evidence="8 10" id="KW-0139">CF(1)</keyword>
<dbReference type="RefSeq" id="WP_132429578.1">
    <property type="nucleotide sequence ID" value="NZ_SMFZ01000002.1"/>
</dbReference>
<evidence type="ECO:0000256" key="3">
    <source>
        <dbReference type="ARBA" id="ARBA00007681"/>
    </source>
</evidence>
<dbReference type="HAMAP" id="MF_00815">
    <property type="entry name" value="ATP_synth_gamma_bact"/>
    <property type="match status" value="1"/>
</dbReference>
<feature type="compositionally biased region" description="Low complexity" evidence="11">
    <location>
        <begin position="218"/>
        <end position="228"/>
    </location>
</feature>
<dbReference type="GO" id="GO:0046933">
    <property type="term" value="F:proton-transporting ATP synthase activity, rotational mechanism"/>
    <property type="evidence" value="ECO:0007669"/>
    <property type="project" value="UniProtKB-UniRule"/>
</dbReference>